<dbReference type="Gene3D" id="1.10.375.10">
    <property type="entry name" value="Human Immunodeficiency Virus Type 1 Capsid Protein"/>
    <property type="match status" value="1"/>
</dbReference>
<dbReference type="InterPro" id="IPR050195">
    <property type="entry name" value="Primate_lentivir_Gag_pol-like"/>
</dbReference>
<reference evidence="7 8" key="1">
    <citation type="submission" date="2019-09" db="EMBL/GenBank/DDBJ databases">
        <title>Bird 10,000 Genomes (B10K) Project - Family phase.</title>
        <authorList>
            <person name="Zhang G."/>
        </authorList>
    </citation>
    <scope>NUCLEOTIDE SEQUENCE [LARGE SCALE GENOMIC DNA]</scope>
    <source>
        <strain evidence="7">B10K-DU-001-24</strain>
        <tissue evidence="7">Muscle</tissue>
    </source>
</reference>
<dbReference type="Gene3D" id="1.10.1200.30">
    <property type="match status" value="1"/>
</dbReference>
<dbReference type="Pfam" id="PF00607">
    <property type="entry name" value="Gag_p24"/>
    <property type="match status" value="1"/>
</dbReference>
<feature type="domain" description="CCHC-type" evidence="6">
    <location>
        <begin position="351"/>
        <end position="365"/>
    </location>
</feature>
<dbReference type="InterPro" id="IPR001878">
    <property type="entry name" value="Znf_CCHC"/>
</dbReference>
<dbReference type="GO" id="GO:0003676">
    <property type="term" value="F:nucleic acid binding"/>
    <property type="evidence" value="ECO:0007669"/>
    <property type="project" value="InterPro"/>
</dbReference>
<evidence type="ECO:0000256" key="4">
    <source>
        <dbReference type="PROSITE-ProRule" id="PRU00047"/>
    </source>
</evidence>
<organism evidence="7 8">
    <name type="scientific">Psilopogon haemacephalus</name>
    <name type="common">coppersmith barbet</name>
    <dbReference type="NCBI Taxonomy" id="2585815"/>
    <lineage>
        <taxon>Eukaryota</taxon>
        <taxon>Metazoa</taxon>
        <taxon>Chordata</taxon>
        <taxon>Craniata</taxon>
        <taxon>Vertebrata</taxon>
        <taxon>Euteleostomi</taxon>
        <taxon>Archelosauria</taxon>
        <taxon>Archosauria</taxon>
        <taxon>Dinosauria</taxon>
        <taxon>Saurischia</taxon>
        <taxon>Theropoda</taxon>
        <taxon>Coelurosauria</taxon>
        <taxon>Aves</taxon>
        <taxon>Neognathae</taxon>
        <taxon>Neoaves</taxon>
        <taxon>Telluraves</taxon>
        <taxon>Coraciimorphae</taxon>
        <taxon>Piciformes</taxon>
        <taxon>Megalaimidae</taxon>
        <taxon>Psilopogon</taxon>
    </lineage>
</organism>
<feature type="non-terminal residue" evidence="7">
    <location>
        <position position="437"/>
    </location>
</feature>
<evidence type="ECO:0000256" key="1">
    <source>
        <dbReference type="ARBA" id="ARBA00022723"/>
    </source>
</evidence>
<accession>A0A7K9BSH0</accession>
<dbReference type="InterPro" id="IPR036875">
    <property type="entry name" value="Znf_CCHC_sf"/>
</dbReference>
<dbReference type="SUPFAM" id="SSF47353">
    <property type="entry name" value="Retrovirus capsid dimerization domain-like"/>
    <property type="match status" value="1"/>
</dbReference>
<dbReference type="InterPro" id="IPR008916">
    <property type="entry name" value="Retrov_capsid_C"/>
</dbReference>
<name>A0A7K9BSH0_9PICI</name>
<keyword evidence="1" id="KW-0479">Metal-binding</keyword>
<keyword evidence="2 4" id="KW-0863">Zinc-finger</keyword>
<dbReference type="Gene3D" id="4.10.60.10">
    <property type="entry name" value="Zinc finger, CCHC-type"/>
    <property type="match status" value="1"/>
</dbReference>
<evidence type="ECO:0000256" key="2">
    <source>
        <dbReference type="ARBA" id="ARBA00022771"/>
    </source>
</evidence>
<comment type="caution">
    <text evidence="7">The sequence shown here is derived from an EMBL/GenBank/DDBJ whole genome shotgun (WGS) entry which is preliminary data.</text>
</comment>
<evidence type="ECO:0000256" key="3">
    <source>
        <dbReference type="ARBA" id="ARBA00022833"/>
    </source>
</evidence>
<evidence type="ECO:0000256" key="5">
    <source>
        <dbReference type="SAM" id="MobiDB-lite"/>
    </source>
</evidence>
<feature type="region of interest" description="Disordered" evidence="5">
    <location>
        <begin position="1"/>
        <end position="38"/>
    </location>
</feature>
<dbReference type="SUPFAM" id="SSF57756">
    <property type="entry name" value="Retrovirus zinc finger-like domains"/>
    <property type="match status" value="1"/>
</dbReference>
<dbReference type="AlphaFoldDB" id="A0A7K9BSH0"/>
<dbReference type="Pfam" id="PF19317">
    <property type="entry name" value="Gag_p24_C"/>
    <property type="match status" value="1"/>
</dbReference>
<keyword evidence="8" id="KW-1185">Reference proteome</keyword>
<dbReference type="SMART" id="SM00343">
    <property type="entry name" value="ZnF_C2HC"/>
    <property type="match status" value="2"/>
</dbReference>
<dbReference type="GO" id="GO:0008270">
    <property type="term" value="F:zinc ion binding"/>
    <property type="evidence" value="ECO:0007669"/>
    <property type="project" value="UniProtKB-KW"/>
</dbReference>
<feature type="compositionally biased region" description="Polar residues" evidence="5">
    <location>
        <begin position="1"/>
        <end position="12"/>
    </location>
</feature>
<dbReference type="InterPro" id="IPR045345">
    <property type="entry name" value="Gag_p24_C"/>
</dbReference>
<dbReference type="PROSITE" id="PS50158">
    <property type="entry name" value="ZF_CCHC"/>
    <property type="match status" value="1"/>
</dbReference>
<sequence length="437" mass="47484">MQSLAEPTNIVGSHQAPTRTPAAAPPAPISPVGSDKPLPLAESDLAEAIARDRREAWAAFARECLEKGDDEAIEASRLACPVTFTPNDKGGTMAVMSMLDWKLLSQLRSTAGQYGVTSEPTRQMLDYIFGAQLLLPGDCRAIAKLIFTPHQYLLFNNHWQTHANEIAAVRRHATDPLAGITTDELMGLGRFTRTEVQATLGAEKIKEAMRVARLAIDKVKDPGGIPLYINIKQERDEPFGSFVDRLMSAMDKAGVAEHMKTAMLKQCVLQNSSQAVKNILSMMGADWTMSEALERMSVVPTRTQAFLVDAIKTLGLGLQEQARASQNQVLAALAPLQASMATNPALAGRAKCYRCGGIGHYRRECSAGRVWCRACRSDTHNASICRKQSGNSSGSMKKYGNRARTQVAAMNPPLSAMGPPVIDQQPGEALAWTWQPQ</sequence>
<evidence type="ECO:0000259" key="6">
    <source>
        <dbReference type="PROSITE" id="PS50158"/>
    </source>
</evidence>
<dbReference type="PANTHER" id="PTHR40389:SF3">
    <property type="entry name" value="IGE-BINDING PROTEIN"/>
    <property type="match status" value="1"/>
</dbReference>
<dbReference type="PANTHER" id="PTHR40389">
    <property type="entry name" value="ENDOGENOUS RETROVIRUS GROUP K MEMBER 24 GAG POLYPROTEIN-RELATED"/>
    <property type="match status" value="1"/>
</dbReference>
<proteinExistence type="predicted"/>
<dbReference type="OrthoDB" id="9352756at2759"/>
<evidence type="ECO:0000313" key="8">
    <source>
        <dbReference type="Proteomes" id="UP000574528"/>
    </source>
</evidence>
<dbReference type="EMBL" id="VWZI01005119">
    <property type="protein sequence ID" value="NXG43263.1"/>
    <property type="molecule type" value="Genomic_DNA"/>
</dbReference>
<keyword evidence="3" id="KW-0862">Zinc</keyword>
<dbReference type="Pfam" id="PF00098">
    <property type="entry name" value="zf-CCHC"/>
    <property type="match status" value="1"/>
</dbReference>
<dbReference type="InterPro" id="IPR008919">
    <property type="entry name" value="Retrov_capsid_N"/>
</dbReference>
<evidence type="ECO:0000313" key="7">
    <source>
        <dbReference type="EMBL" id="NXG43263.1"/>
    </source>
</evidence>
<dbReference type="Proteomes" id="UP000574528">
    <property type="component" value="Unassembled WGS sequence"/>
</dbReference>
<dbReference type="GO" id="GO:0016032">
    <property type="term" value="P:viral process"/>
    <property type="evidence" value="ECO:0007669"/>
    <property type="project" value="InterPro"/>
</dbReference>
<dbReference type="SUPFAM" id="SSF47943">
    <property type="entry name" value="Retrovirus capsid protein, N-terminal core domain"/>
    <property type="match status" value="1"/>
</dbReference>
<protein>
    <submittedName>
        <fullName evidence="7">GAK10 protein</fullName>
    </submittedName>
</protein>
<feature type="non-terminal residue" evidence="7">
    <location>
        <position position="1"/>
    </location>
</feature>
<gene>
    <name evidence="7" type="primary">Ervk10</name>
    <name evidence="7" type="ORF">PSIHAE_R05311</name>
</gene>